<keyword evidence="3" id="KW-0808">Transferase</keyword>
<dbReference type="SUPFAM" id="SSF53649">
    <property type="entry name" value="Alkaline phosphatase-like"/>
    <property type="match status" value="1"/>
</dbReference>
<dbReference type="GO" id="GO:0016740">
    <property type="term" value="F:transferase activity"/>
    <property type="evidence" value="ECO:0007669"/>
    <property type="project" value="UniProtKB-KW"/>
</dbReference>
<dbReference type="InterPro" id="IPR052701">
    <property type="entry name" value="GAG_Ulvan_Degrading_Sulfatases"/>
</dbReference>
<dbReference type="Pfam" id="PF00884">
    <property type="entry name" value="Sulfatase"/>
    <property type="match status" value="1"/>
</dbReference>
<dbReference type="Gene3D" id="3.40.720.10">
    <property type="entry name" value="Alkaline Phosphatase, subunit A"/>
    <property type="match status" value="1"/>
</dbReference>
<gene>
    <name evidence="3" type="ORF">GCL60_09265</name>
</gene>
<dbReference type="RefSeq" id="WP_153420433.1">
    <property type="nucleotide sequence ID" value="NZ_WFLM01000003.1"/>
</dbReference>
<dbReference type="InterPro" id="IPR000917">
    <property type="entry name" value="Sulfatase_N"/>
</dbReference>
<name>A0A6N6VY57_9BACT</name>
<protein>
    <submittedName>
        <fullName evidence="3">Sulfatase-like hydrolase/transferase</fullName>
    </submittedName>
</protein>
<evidence type="ECO:0000313" key="4">
    <source>
        <dbReference type="Proteomes" id="UP000437748"/>
    </source>
</evidence>
<dbReference type="PANTHER" id="PTHR43751:SF3">
    <property type="entry name" value="SULFATASE N-TERMINAL DOMAIN-CONTAINING PROTEIN"/>
    <property type="match status" value="1"/>
</dbReference>
<sequence>MKKSKIKRHYIRIILRPTKVLRLSFVYFYGRIALAFALRGIKLPGLNGIKKRMPPSALGAYERQALIYDIKGERYSFRAGPLWVRKLFEKMNNLISRNRFWLLILLKTTIAFFIIAIPIVIFIIIRGILPVPERVAYNSITTKLSNTSNIRTDWLYTEAPYLKQKDNFNNKNYFNYINPEDSRGVSIIPVIEPEAPPGLIHFGIGYYPVKLNLVRGFLVGEKSPLQILRNRNVPIEFEEGNRIRIQYYLFPTNDNSIHQCQIQLKDKSGKVITSIIQNTPPQNKPRSPNSFKTAWNERFVPNTTPDVGVVGEFIINLKSPPEQITAISSEIAQNKILENTLSQPTDQDYISQFKINASNAKGIDITDNNCIFALGDFSFERNVVNPPKRRGIIFILVDTLKANTAYNNEIMPNLNEFAKNSGIKFLEHRAQGNMTVPSVIPLMTSRYSRELGSIAFTYAADSNIRKSFYDKQIPLMASSMQNLGYRVGGIGWLSLFSEAMQGGVDLGFHNVVISETPEYEARQITEQMGSWLETYGDSPFFLYVHYNTMHGPYKPPLDKIDISKFISKPFGLNQKRQLYNGVGRYWDGEFENIIKKLKELGIYEDVDIIVTSDHGAQMDVQPWYYFLGVNQNIDGGYADKGNSLFDEEVRVPLIMHLAKNNRLNGSTVSIPTAHVDLFPTLFNLAGGNNINPLWRGINLYPALKEENDIDLPNLLSKRDTIYFDGHKYAGILYWGENFKNNPMKYMRQLAPDNVKLYLTHNPWSEKISWYQPEMFSSVNFSKNSEKLLPNISSENLKSLRTAYFNSSPSNKIIRFTPKYDGTFSLNIQFNINSNNELPKVALIPDGLKLEEIKNTNTITFNFNGKVKSDEGIWINIGNGNLNKIELDKKITAITCSNGNKVDHNLIVSILEKNICTFFAPPDGIIEANYKSNDKPVVIQKTLSSEQVQQLEGTGAGAALQNALRDWGYAK</sequence>
<dbReference type="EMBL" id="WFLM01000003">
    <property type="protein sequence ID" value="KAB8039035.1"/>
    <property type="molecule type" value="Genomic_DNA"/>
</dbReference>
<accession>A0A6N6VY57</accession>
<comment type="caution">
    <text evidence="3">The sequence shown here is derived from an EMBL/GenBank/DDBJ whole genome shotgun (WGS) entry which is preliminary data.</text>
</comment>
<keyword evidence="4" id="KW-1185">Reference proteome</keyword>
<organism evidence="3 4">
    <name type="scientific">Silvanigrella paludirubra</name>
    <dbReference type="NCBI Taxonomy" id="2499159"/>
    <lineage>
        <taxon>Bacteria</taxon>
        <taxon>Pseudomonadati</taxon>
        <taxon>Bdellovibrionota</taxon>
        <taxon>Oligoflexia</taxon>
        <taxon>Silvanigrellales</taxon>
        <taxon>Silvanigrellaceae</taxon>
        <taxon>Silvanigrella</taxon>
    </lineage>
</organism>
<dbReference type="Proteomes" id="UP000437748">
    <property type="component" value="Unassembled WGS sequence"/>
</dbReference>
<feature type="domain" description="Sulfatase N-terminal" evidence="2">
    <location>
        <begin position="392"/>
        <end position="686"/>
    </location>
</feature>
<dbReference type="AlphaFoldDB" id="A0A6N6VY57"/>
<keyword evidence="1" id="KW-0472">Membrane</keyword>
<keyword evidence="3" id="KW-0378">Hydrolase</keyword>
<evidence type="ECO:0000259" key="2">
    <source>
        <dbReference type="Pfam" id="PF00884"/>
    </source>
</evidence>
<evidence type="ECO:0000256" key="1">
    <source>
        <dbReference type="SAM" id="Phobius"/>
    </source>
</evidence>
<dbReference type="InterPro" id="IPR017850">
    <property type="entry name" value="Alkaline_phosphatase_core_sf"/>
</dbReference>
<dbReference type="OrthoDB" id="9795675at2"/>
<dbReference type="PANTHER" id="PTHR43751">
    <property type="entry name" value="SULFATASE"/>
    <property type="match status" value="1"/>
</dbReference>
<proteinExistence type="predicted"/>
<evidence type="ECO:0000313" key="3">
    <source>
        <dbReference type="EMBL" id="KAB8039035.1"/>
    </source>
</evidence>
<feature type="transmembrane region" description="Helical" evidence="1">
    <location>
        <begin position="100"/>
        <end position="125"/>
    </location>
</feature>
<keyword evidence="1" id="KW-0812">Transmembrane</keyword>
<reference evidence="3 4" key="1">
    <citation type="submission" date="2019-10" db="EMBL/GenBank/DDBJ databases">
        <title>New species of Slilvanegrellaceae.</title>
        <authorList>
            <person name="Pitt A."/>
            <person name="Hahn M.W."/>
        </authorList>
    </citation>
    <scope>NUCLEOTIDE SEQUENCE [LARGE SCALE GENOMIC DNA]</scope>
    <source>
        <strain evidence="3 4">SP-Ram-0.45-NSY-1</strain>
    </source>
</reference>
<keyword evidence="1" id="KW-1133">Transmembrane helix</keyword>
<dbReference type="GO" id="GO:0016787">
    <property type="term" value="F:hydrolase activity"/>
    <property type="evidence" value="ECO:0007669"/>
    <property type="project" value="UniProtKB-KW"/>
</dbReference>